<dbReference type="Proteomes" id="UP000270673">
    <property type="component" value="Chromosome"/>
</dbReference>
<name>A0A3S9VVI5_9BACT</name>
<dbReference type="AlphaFoldDB" id="A0A3S9VVI5"/>
<evidence type="ECO:0000313" key="3">
    <source>
        <dbReference type="Proteomes" id="UP000270673"/>
    </source>
</evidence>
<evidence type="ECO:0000256" key="1">
    <source>
        <dbReference type="SAM" id="Phobius"/>
    </source>
</evidence>
<keyword evidence="1" id="KW-1133">Transmembrane helix</keyword>
<gene>
    <name evidence="2" type="ORF">D8S85_14075</name>
</gene>
<evidence type="ECO:0008006" key="4">
    <source>
        <dbReference type="Google" id="ProtNLM"/>
    </source>
</evidence>
<proteinExistence type="predicted"/>
<dbReference type="KEGG" id="buy:D8S85_14075"/>
<organism evidence="2 3">
    <name type="scientific">Butyricimonas faecalis</name>
    <dbReference type="NCBI Taxonomy" id="2093856"/>
    <lineage>
        <taxon>Bacteria</taxon>
        <taxon>Pseudomonadati</taxon>
        <taxon>Bacteroidota</taxon>
        <taxon>Bacteroidia</taxon>
        <taxon>Bacteroidales</taxon>
        <taxon>Odoribacteraceae</taxon>
        <taxon>Butyricimonas</taxon>
    </lineage>
</organism>
<keyword evidence="3" id="KW-1185">Reference proteome</keyword>
<accession>A0A3S9VVI5</accession>
<dbReference type="EMBL" id="CP032819">
    <property type="protein sequence ID" value="AZS30562.1"/>
    <property type="molecule type" value="Genomic_DNA"/>
</dbReference>
<keyword evidence="1" id="KW-0812">Transmembrane</keyword>
<protein>
    <recommendedName>
        <fullName evidence="4">Holin</fullName>
    </recommendedName>
</protein>
<dbReference type="Pfam" id="PF11351">
    <property type="entry name" value="GTA_holin_3TM"/>
    <property type="match status" value="1"/>
</dbReference>
<sequence>MEGLKNVVGAVGKVIDGLTLPAREKRQLEADLLTLLAEYEKEMVRSRSAAVVEEARGNWLQRSWRPLVMLVFALIVLAGTFTTLPILSDTSRFWDLLEIGLGGYVIGRGGEKMAAAIFKLKAKK</sequence>
<dbReference type="InterPro" id="IPR021497">
    <property type="entry name" value="GTA_holin_3TM"/>
</dbReference>
<dbReference type="RefSeq" id="WP_106481212.1">
    <property type="nucleotide sequence ID" value="NZ_CP032819.1"/>
</dbReference>
<evidence type="ECO:0000313" key="2">
    <source>
        <dbReference type="EMBL" id="AZS30562.1"/>
    </source>
</evidence>
<reference evidence="2 3" key="1">
    <citation type="submission" date="2018-10" db="EMBL/GenBank/DDBJ databases">
        <title>Butyricimonas faecalis sp. nov., isolated from human faeces and emended description of the genus Butyricimonas.</title>
        <authorList>
            <person name="Le Roy T."/>
            <person name="Van der Smissen P."/>
            <person name="Paquot A."/>
            <person name="Delzenne N."/>
            <person name="Muccioli G."/>
            <person name="Collet J.-F."/>
            <person name="Cani P.D."/>
        </authorList>
    </citation>
    <scope>NUCLEOTIDE SEQUENCE [LARGE SCALE GENOMIC DNA]</scope>
    <source>
        <strain evidence="2 3">H184</strain>
    </source>
</reference>
<keyword evidence="1" id="KW-0472">Membrane</keyword>
<dbReference type="OrthoDB" id="1122659at2"/>
<feature type="transmembrane region" description="Helical" evidence="1">
    <location>
        <begin position="67"/>
        <end position="87"/>
    </location>
</feature>